<name>A0A9D0ZFE2_9FIRM</name>
<proteinExistence type="predicted"/>
<accession>A0A9D0ZFE2</accession>
<protein>
    <submittedName>
        <fullName evidence="4">Amidohydrolase</fullName>
    </submittedName>
</protein>
<feature type="binding site" evidence="2">
    <location>
        <position position="138"/>
    </location>
    <ligand>
        <name>Mn(2+)</name>
        <dbReference type="ChEBI" id="CHEBI:29035"/>
        <label>2</label>
    </ligand>
</feature>
<dbReference type="EMBL" id="DVGA01000114">
    <property type="protein sequence ID" value="HIQ79593.1"/>
    <property type="molecule type" value="Genomic_DNA"/>
</dbReference>
<dbReference type="Gene3D" id="3.40.630.10">
    <property type="entry name" value="Zn peptidases"/>
    <property type="match status" value="1"/>
</dbReference>
<evidence type="ECO:0000259" key="3">
    <source>
        <dbReference type="Pfam" id="PF07687"/>
    </source>
</evidence>
<dbReference type="Gene3D" id="3.30.70.360">
    <property type="match status" value="1"/>
</dbReference>
<dbReference type="PANTHER" id="PTHR11014:SF63">
    <property type="entry name" value="METALLOPEPTIDASE, PUTATIVE (AFU_ORTHOLOGUE AFUA_6G09600)-RELATED"/>
    <property type="match status" value="1"/>
</dbReference>
<organism evidence="4 5">
    <name type="scientific">Candidatus Scatomorpha intestinavium</name>
    <dbReference type="NCBI Taxonomy" id="2840922"/>
    <lineage>
        <taxon>Bacteria</taxon>
        <taxon>Bacillati</taxon>
        <taxon>Bacillota</taxon>
        <taxon>Clostridia</taxon>
        <taxon>Eubacteriales</taxon>
        <taxon>Candidatus Scatomorpha</taxon>
    </lineage>
</organism>
<dbReference type="GO" id="GO:0046872">
    <property type="term" value="F:metal ion binding"/>
    <property type="evidence" value="ECO:0007669"/>
    <property type="project" value="UniProtKB-KW"/>
</dbReference>
<evidence type="ECO:0000256" key="2">
    <source>
        <dbReference type="PIRSR" id="PIRSR005962-1"/>
    </source>
</evidence>
<dbReference type="Pfam" id="PF07687">
    <property type="entry name" value="M20_dimer"/>
    <property type="match status" value="1"/>
</dbReference>
<gene>
    <name evidence="4" type="ORF">IAB77_10100</name>
</gene>
<dbReference type="SUPFAM" id="SSF55031">
    <property type="entry name" value="Bacterial exopeptidase dimerisation domain"/>
    <property type="match status" value="1"/>
</dbReference>
<dbReference type="GO" id="GO:0050118">
    <property type="term" value="F:N-acetyldiaminopimelate deacetylase activity"/>
    <property type="evidence" value="ECO:0007669"/>
    <property type="project" value="UniProtKB-ARBA"/>
</dbReference>
<keyword evidence="2" id="KW-0479">Metal-binding</keyword>
<evidence type="ECO:0000313" key="5">
    <source>
        <dbReference type="Proteomes" id="UP000824262"/>
    </source>
</evidence>
<sequence>MSDIRSKVHESFEDMISWRRDFHRHPELSNEEFRTSDKIEELLRSFGCDSVERPRPTGVVALIKGEKPGGCVALRADIDALPVTENTGLAFSSENEGVMHACGHDTHAAMLLCAAKVLCGMRSELQGTVKLIFQPAEEKAPNGGAKPLIEAGVLENPTVDAIMALHISPGGPKVGSFSVYNGIATTAFDLYNIEVNGQTAHGSQPHRGHDAILAASQFVVTAQQIVARRINPVKTAIVSVGLINGGEAVNIIPSHVRMEMVCRTYGEEAREIIRDQIMKIAHGIEEYSECRLDVEHIEGYSSVENDPRLISIADEAVTEELGEGYMDYLDEPLSFSEDFGRYGQAAGVPSLFMLLNAGYLGIAPYSLHDSRCTFQEEALEYGVTAMVATAKKILSKLPKAGSGS</sequence>
<dbReference type="GO" id="GO:0019877">
    <property type="term" value="P:diaminopimelate biosynthetic process"/>
    <property type="evidence" value="ECO:0007669"/>
    <property type="project" value="UniProtKB-ARBA"/>
</dbReference>
<dbReference type="InterPro" id="IPR017439">
    <property type="entry name" value="Amidohydrolase"/>
</dbReference>
<dbReference type="InterPro" id="IPR036264">
    <property type="entry name" value="Bact_exopeptidase_dim_dom"/>
</dbReference>
<dbReference type="Proteomes" id="UP000824262">
    <property type="component" value="Unassembled WGS sequence"/>
</dbReference>
<comment type="cofactor">
    <cofactor evidence="2">
        <name>Mn(2+)</name>
        <dbReference type="ChEBI" id="CHEBI:29035"/>
    </cofactor>
    <text evidence="2">The Mn(2+) ion enhances activity.</text>
</comment>
<dbReference type="FunFam" id="3.30.70.360:FF:000001">
    <property type="entry name" value="N-acetyldiaminopimelate deacetylase"/>
    <property type="match status" value="1"/>
</dbReference>
<comment type="caution">
    <text evidence="4">The sequence shown here is derived from an EMBL/GenBank/DDBJ whole genome shotgun (WGS) entry which is preliminary data.</text>
</comment>
<feature type="domain" description="Peptidase M20 dimerisation" evidence="3">
    <location>
        <begin position="191"/>
        <end position="281"/>
    </location>
</feature>
<feature type="binding site" evidence="2">
    <location>
        <position position="104"/>
    </location>
    <ligand>
        <name>Mn(2+)</name>
        <dbReference type="ChEBI" id="CHEBI:29035"/>
        <label>2</label>
    </ligand>
</feature>
<dbReference type="SUPFAM" id="SSF53187">
    <property type="entry name" value="Zn-dependent exopeptidases"/>
    <property type="match status" value="1"/>
</dbReference>
<dbReference type="InterPro" id="IPR011650">
    <property type="entry name" value="Peptidase_M20_dimer"/>
</dbReference>
<dbReference type="PIRSF" id="PIRSF005962">
    <property type="entry name" value="Pept_M20D_amidohydro"/>
    <property type="match status" value="1"/>
</dbReference>
<dbReference type="AlphaFoldDB" id="A0A9D0ZFE2"/>
<reference evidence="4" key="1">
    <citation type="submission" date="2020-10" db="EMBL/GenBank/DDBJ databases">
        <authorList>
            <person name="Gilroy R."/>
        </authorList>
    </citation>
    <scope>NUCLEOTIDE SEQUENCE</scope>
    <source>
        <strain evidence="4">ChiBcolR7-354</strain>
    </source>
</reference>
<feature type="binding site" evidence="2">
    <location>
        <position position="166"/>
    </location>
    <ligand>
        <name>Mn(2+)</name>
        <dbReference type="ChEBI" id="CHEBI:29035"/>
        <label>2</label>
    </ligand>
</feature>
<dbReference type="NCBIfam" id="TIGR01891">
    <property type="entry name" value="amidohydrolases"/>
    <property type="match status" value="1"/>
</dbReference>
<dbReference type="InterPro" id="IPR002933">
    <property type="entry name" value="Peptidase_M20"/>
</dbReference>
<keyword evidence="1" id="KW-0378">Hydrolase</keyword>
<reference evidence="4" key="2">
    <citation type="journal article" date="2021" name="PeerJ">
        <title>Extensive microbial diversity within the chicken gut microbiome revealed by metagenomics and culture.</title>
        <authorList>
            <person name="Gilroy R."/>
            <person name="Ravi A."/>
            <person name="Getino M."/>
            <person name="Pursley I."/>
            <person name="Horton D.L."/>
            <person name="Alikhan N.F."/>
            <person name="Baker D."/>
            <person name="Gharbi K."/>
            <person name="Hall N."/>
            <person name="Watson M."/>
            <person name="Adriaenssens E.M."/>
            <person name="Foster-Nyarko E."/>
            <person name="Jarju S."/>
            <person name="Secka A."/>
            <person name="Antonio M."/>
            <person name="Oren A."/>
            <person name="Chaudhuri R.R."/>
            <person name="La Ragione R."/>
            <person name="Hildebrand F."/>
            <person name="Pallen M.J."/>
        </authorList>
    </citation>
    <scope>NUCLEOTIDE SEQUENCE</scope>
    <source>
        <strain evidence="4">ChiBcolR7-354</strain>
    </source>
</reference>
<feature type="binding site" evidence="2">
    <location>
        <position position="368"/>
    </location>
    <ligand>
        <name>Mn(2+)</name>
        <dbReference type="ChEBI" id="CHEBI:29035"/>
        <label>2</label>
    </ligand>
</feature>
<dbReference type="Pfam" id="PF01546">
    <property type="entry name" value="Peptidase_M20"/>
    <property type="match status" value="1"/>
</dbReference>
<feature type="binding site" evidence="2">
    <location>
        <position position="102"/>
    </location>
    <ligand>
        <name>Mn(2+)</name>
        <dbReference type="ChEBI" id="CHEBI:29035"/>
        <label>2</label>
    </ligand>
</feature>
<keyword evidence="2" id="KW-0464">Manganese</keyword>
<dbReference type="PANTHER" id="PTHR11014">
    <property type="entry name" value="PEPTIDASE M20 FAMILY MEMBER"/>
    <property type="match status" value="1"/>
</dbReference>
<evidence type="ECO:0000313" key="4">
    <source>
        <dbReference type="EMBL" id="HIQ79593.1"/>
    </source>
</evidence>
<evidence type="ECO:0000256" key="1">
    <source>
        <dbReference type="ARBA" id="ARBA00022801"/>
    </source>
</evidence>